<gene>
    <name evidence="2" type="ORF">EX30DRAFT_372244</name>
</gene>
<accession>A0A4V3SIJ1</accession>
<proteinExistence type="predicted"/>
<sequence length="355" mass="38494">MSHTLHLLPPPLPLTSPSHHLTLTPRLTLFSPTPFLPPRPTLLSPSLTLTLTLTPAHHLPIFSRLLSHSPLFTSLGFTPTLTLVSATTAELRLLRTSAGEAAMEACLRSRAARLVNIDMSFIFAPAAGRELECLDEMDLTGRELKEMVRLADTAVRSFWGDKVARYVRLLRGDAVVNECDERVMAVGVVADVLARRIRAVGGGEGGGGGGGAGAGEEGSGEESEGRERREGMEGVVWGVVVNHVRSGRLRRPWDMNEGSSSVIGMEDRELERECKGKSDSEEQLLVEGSEIDEYALWGILGADHHDDIDGDGLNGGGNVMVEEAGMMLTSSTEISYENLLFDDDYEDEDELSAIF</sequence>
<name>A0A4V3SIJ1_9PEZI</name>
<protein>
    <submittedName>
        <fullName evidence="2">Uncharacterized protein</fullName>
    </submittedName>
</protein>
<reference evidence="2 3" key="1">
    <citation type="submission" date="2019-04" db="EMBL/GenBank/DDBJ databases">
        <title>Comparative genomics and transcriptomics to analyze fruiting body development in filamentous ascomycetes.</title>
        <authorList>
            <consortium name="DOE Joint Genome Institute"/>
            <person name="Lutkenhaus R."/>
            <person name="Traeger S."/>
            <person name="Breuer J."/>
            <person name="Kuo A."/>
            <person name="Lipzen A."/>
            <person name="Pangilinan J."/>
            <person name="Dilworth D."/>
            <person name="Sandor L."/>
            <person name="Poggeler S."/>
            <person name="Barry K."/>
            <person name="Grigoriev I.V."/>
            <person name="Nowrousian M."/>
        </authorList>
    </citation>
    <scope>NUCLEOTIDE SEQUENCE [LARGE SCALE GENOMIC DNA]</scope>
    <source>
        <strain evidence="2 3">CBS 389.68</strain>
    </source>
</reference>
<dbReference type="Proteomes" id="UP000298138">
    <property type="component" value="Unassembled WGS sequence"/>
</dbReference>
<dbReference type="InParanoid" id="A0A4V3SIJ1"/>
<evidence type="ECO:0000313" key="2">
    <source>
        <dbReference type="EMBL" id="TGZ80285.1"/>
    </source>
</evidence>
<organism evidence="2 3">
    <name type="scientific">Ascodesmis nigricans</name>
    <dbReference type="NCBI Taxonomy" id="341454"/>
    <lineage>
        <taxon>Eukaryota</taxon>
        <taxon>Fungi</taxon>
        <taxon>Dikarya</taxon>
        <taxon>Ascomycota</taxon>
        <taxon>Pezizomycotina</taxon>
        <taxon>Pezizomycetes</taxon>
        <taxon>Pezizales</taxon>
        <taxon>Ascodesmidaceae</taxon>
        <taxon>Ascodesmis</taxon>
    </lineage>
</organism>
<feature type="compositionally biased region" description="Gly residues" evidence="1">
    <location>
        <begin position="204"/>
        <end position="217"/>
    </location>
</feature>
<dbReference type="AlphaFoldDB" id="A0A4V3SIJ1"/>
<evidence type="ECO:0000256" key="1">
    <source>
        <dbReference type="SAM" id="MobiDB-lite"/>
    </source>
</evidence>
<evidence type="ECO:0000313" key="3">
    <source>
        <dbReference type="Proteomes" id="UP000298138"/>
    </source>
</evidence>
<keyword evidence="3" id="KW-1185">Reference proteome</keyword>
<feature type="region of interest" description="Disordered" evidence="1">
    <location>
        <begin position="204"/>
        <end position="230"/>
    </location>
</feature>
<dbReference type="EMBL" id="ML220125">
    <property type="protein sequence ID" value="TGZ80285.1"/>
    <property type="molecule type" value="Genomic_DNA"/>
</dbReference>